<dbReference type="PANTHER" id="PTHR44591">
    <property type="entry name" value="STRESS RESPONSE REGULATOR PROTEIN 1"/>
    <property type="match status" value="1"/>
</dbReference>
<organism evidence="10">
    <name type="scientific">Desulfobacca acetoxidans</name>
    <dbReference type="NCBI Taxonomy" id="60893"/>
    <lineage>
        <taxon>Bacteria</taxon>
        <taxon>Pseudomonadati</taxon>
        <taxon>Thermodesulfobacteriota</taxon>
        <taxon>Desulfobaccia</taxon>
        <taxon>Desulfobaccales</taxon>
        <taxon>Desulfobaccaceae</taxon>
        <taxon>Desulfobacca</taxon>
    </lineage>
</organism>
<dbReference type="Pfam" id="PF07719">
    <property type="entry name" value="TPR_2"/>
    <property type="match status" value="1"/>
</dbReference>
<feature type="domain" description="Response regulatory" evidence="9">
    <location>
        <begin position="5"/>
        <end position="119"/>
    </location>
</feature>
<protein>
    <submittedName>
        <fullName evidence="10">Response regulator</fullName>
    </submittedName>
</protein>
<keyword evidence="4" id="KW-0902">Two-component regulatory system</keyword>
<dbReference type="Gene3D" id="1.25.40.10">
    <property type="entry name" value="Tetratricopeptide repeat domain"/>
    <property type="match status" value="1"/>
</dbReference>
<dbReference type="FunFam" id="3.40.50.2300:FF:000018">
    <property type="entry name" value="DNA-binding transcriptional regulator NtrC"/>
    <property type="match status" value="1"/>
</dbReference>
<evidence type="ECO:0000313" key="10">
    <source>
        <dbReference type="EMBL" id="HHS30223.1"/>
    </source>
</evidence>
<dbReference type="InterPro" id="IPR050595">
    <property type="entry name" value="Bact_response_regulator"/>
</dbReference>
<dbReference type="GO" id="GO:0000160">
    <property type="term" value="P:phosphorelay signal transduction system"/>
    <property type="evidence" value="ECO:0007669"/>
    <property type="project" value="UniProtKB-KW"/>
</dbReference>
<dbReference type="SUPFAM" id="SSF48452">
    <property type="entry name" value="TPR-like"/>
    <property type="match status" value="1"/>
</dbReference>
<dbReference type="SUPFAM" id="SSF52172">
    <property type="entry name" value="CheY-like"/>
    <property type="match status" value="1"/>
</dbReference>
<accession>A0A7V6A5G1</accession>
<dbReference type="SMART" id="SM00448">
    <property type="entry name" value="REC"/>
    <property type="match status" value="1"/>
</dbReference>
<proteinExistence type="predicted"/>
<keyword evidence="6" id="KW-0804">Transcription</keyword>
<keyword evidence="2" id="KW-0677">Repeat</keyword>
<dbReference type="InterPro" id="IPR019734">
    <property type="entry name" value="TPR_rpt"/>
</dbReference>
<evidence type="ECO:0000256" key="2">
    <source>
        <dbReference type="ARBA" id="ARBA00022737"/>
    </source>
</evidence>
<feature type="modified residue" description="4-aspartylphosphate" evidence="7">
    <location>
        <position position="54"/>
    </location>
</feature>
<evidence type="ECO:0000256" key="1">
    <source>
        <dbReference type="ARBA" id="ARBA00022553"/>
    </source>
</evidence>
<gene>
    <name evidence="10" type="ORF">ENV52_11050</name>
</gene>
<dbReference type="InterPro" id="IPR013105">
    <property type="entry name" value="TPR_2"/>
</dbReference>
<evidence type="ECO:0000256" key="5">
    <source>
        <dbReference type="ARBA" id="ARBA00023015"/>
    </source>
</evidence>
<evidence type="ECO:0000256" key="3">
    <source>
        <dbReference type="ARBA" id="ARBA00022803"/>
    </source>
</evidence>
<evidence type="ECO:0000256" key="7">
    <source>
        <dbReference type="PROSITE-ProRule" id="PRU00169"/>
    </source>
</evidence>
<dbReference type="EMBL" id="DTGR01000174">
    <property type="protein sequence ID" value="HHS30223.1"/>
    <property type="molecule type" value="Genomic_DNA"/>
</dbReference>
<sequence>MHTKATLIVDDEKNIRLALSMALEQLDVPVETAASGDEALEKIAAGSFGIMLLDLRMPGTDGMEVLRRVAKERPEIKVIIITAFGSIDLAVEAMKLGAVDFLQKPFEVAQVREMVRRLLARQEEAIEYADYIALARERIKEGFFEIAGVYAQKAVFLNPKRPEALNLLGGIAEATGNRQEAHRYYSAALNLDPAYGPAQLNLKRLAATPYNPHGILWGDQDR</sequence>
<dbReference type="PROSITE" id="PS50110">
    <property type="entry name" value="RESPONSE_REGULATORY"/>
    <property type="match status" value="1"/>
</dbReference>
<evidence type="ECO:0000256" key="6">
    <source>
        <dbReference type="ARBA" id="ARBA00023163"/>
    </source>
</evidence>
<keyword evidence="1 7" id="KW-0597">Phosphoprotein</keyword>
<dbReference type="PROSITE" id="PS50005">
    <property type="entry name" value="TPR"/>
    <property type="match status" value="1"/>
</dbReference>
<name>A0A7V6A5G1_9BACT</name>
<dbReference type="InterPro" id="IPR011006">
    <property type="entry name" value="CheY-like_superfamily"/>
</dbReference>
<dbReference type="AlphaFoldDB" id="A0A7V6A5G1"/>
<comment type="caution">
    <text evidence="10">The sequence shown here is derived from an EMBL/GenBank/DDBJ whole genome shotgun (WGS) entry which is preliminary data.</text>
</comment>
<dbReference type="Pfam" id="PF00072">
    <property type="entry name" value="Response_reg"/>
    <property type="match status" value="1"/>
</dbReference>
<evidence type="ECO:0000256" key="8">
    <source>
        <dbReference type="PROSITE-ProRule" id="PRU00339"/>
    </source>
</evidence>
<dbReference type="InterPro" id="IPR001789">
    <property type="entry name" value="Sig_transdc_resp-reg_receiver"/>
</dbReference>
<evidence type="ECO:0000259" key="9">
    <source>
        <dbReference type="PROSITE" id="PS50110"/>
    </source>
</evidence>
<dbReference type="PANTHER" id="PTHR44591:SF3">
    <property type="entry name" value="RESPONSE REGULATORY DOMAIN-CONTAINING PROTEIN"/>
    <property type="match status" value="1"/>
</dbReference>
<reference evidence="10" key="1">
    <citation type="journal article" date="2020" name="mSystems">
        <title>Genome- and Community-Level Interaction Insights into Carbon Utilization and Element Cycling Functions of Hydrothermarchaeota in Hydrothermal Sediment.</title>
        <authorList>
            <person name="Zhou Z."/>
            <person name="Liu Y."/>
            <person name="Xu W."/>
            <person name="Pan J."/>
            <person name="Luo Z.H."/>
            <person name="Li M."/>
        </authorList>
    </citation>
    <scope>NUCLEOTIDE SEQUENCE [LARGE SCALE GENOMIC DNA]</scope>
    <source>
        <strain evidence="10">SpSt-767</strain>
    </source>
</reference>
<keyword evidence="3 8" id="KW-0802">TPR repeat</keyword>
<evidence type="ECO:0000256" key="4">
    <source>
        <dbReference type="ARBA" id="ARBA00023012"/>
    </source>
</evidence>
<dbReference type="InterPro" id="IPR011990">
    <property type="entry name" value="TPR-like_helical_dom_sf"/>
</dbReference>
<keyword evidence="5" id="KW-0805">Transcription regulation</keyword>
<dbReference type="Gene3D" id="3.40.50.2300">
    <property type="match status" value="1"/>
</dbReference>
<feature type="repeat" description="TPR" evidence="8">
    <location>
        <begin position="162"/>
        <end position="195"/>
    </location>
</feature>